<dbReference type="EMBL" id="CAJOBR010003157">
    <property type="protein sequence ID" value="CAF4725876.1"/>
    <property type="molecule type" value="Genomic_DNA"/>
</dbReference>
<dbReference type="EMBL" id="CAJNYT010002645">
    <property type="protein sequence ID" value="CAF3483588.1"/>
    <property type="molecule type" value="Genomic_DNA"/>
</dbReference>
<evidence type="ECO:0000313" key="1">
    <source>
        <dbReference type="EMBL" id="CAF3483588.1"/>
    </source>
</evidence>
<proteinExistence type="predicted"/>
<protein>
    <submittedName>
        <fullName evidence="1">Uncharacterized protein</fullName>
    </submittedName>
</protein>
<gene>
    <name evidence="1" type="ORF">GRG538_LOCUS16505</name>
    <name evidence="2" type="ORF">QYT958_LOCUS19262</name>
</gene>
<name>A0A818G351_9BILA</name>
<dbReference type="Proteomes" id="UP000663872">
    <property type="component" value="Unassembled WGS sequence"/>
</dbReference>
<evidence type="ECO:0000313" key="3">
    <source>
        <dbReference type="Proteomes" id="UP000663872"/>
    </source>
</evidence>
<organism evidence="1 3">
    <name type="scientific">Rotaria socialis</name>
    <dbReference type="NCBI Taxonomy" id="392032"/>
    <lineage>
        <taxon>Eukaryota</taxon>
        <taxon>Metazoa</taxon>
        <taxon>Spiralia</taxon>
        <taxon>Gnathifera</taxon>
        <taxon>Rotifera</taxon>
        <taxon>Eurotatoria</taxon>
        <taxon>Bdelloidea</taxon>
        <taxon>Philodinida</taxon>
        <taxon>Philodinidae</taxon>
        <taxon>Rotaria</taxon>
    </lineage>
</organism>
<evidence type="ECO:0000313" key="2">
    <source>
        <dbReference type="EMBL" id="CAF4725876.1"/>
    </source>
</evidence>
<accession>A0A818G351</accession>
<dbReference type="AlphaFoldDB" id="A0A818G351"/>
<dbReference type="Proteomes" id="UP000663848">
    <property type="component" value="Unassembled WGS sequence"/>
</dbReference>
<comment type="caution">
    <text evidence="1">The sequence shown here is derived from an EMBL/GenBank/DDBJ whole genome shotgun (WGS) entry which is preliminary data.</text>
</comment>
<sequence length="537" mass="61481">MPEYYTIHRYVRTVYLSFTFGIPSQAKPLFNLPGQWPSFCGLANVDFSMNSRYTYVVTPDGQDHFMLKLSGQPINFKVQPDWCCNAKRCVQFNSIVFDRADWGEQKQVNMSFGNYGCCSYEITVVSGGYEWLFFKSTFVVYACDGNPGYDCTVRVFRDTAVINTKIFEMRQTIYLLLLLTLFISQCSSQRGFPEQFQATLNITSLQQYPLPTLGLQQLLYDYTNSRVRFDIKGWLMKQNETYMVQYKPKGAEADTPPSKGFTMFNFNPDYPDRTKNNCWYRTNPMKDAGPFPIEWYGDGLSLREVQRWFPLPSDLINKGEEWVPEIQGYAVRYDSPEMCDLKKSGIGLVPCLSYFEAPDRPVKSIEAHVGRTAYDYDEYLTTVYLSFTNGITPEAEHLFDLPNQWFAYCGNADTGFNVEPFRNFVVTPDGKDNLKLTLQAPPVHAPTDRVTIELKAQPNYFYNGTRCAEFSKVVFDKTNWQVPQQITMSFVDYGCCSYAITGNGGGYDWQYTISTVVVYACDGEAGVACKGKYTCEK</sequence>
<reference evidence="1" key="1">
    <citation type="submission" date="2021-02" db="EMBL/GenBank/DDBJ databases">
        <authorList>
            <person name="Nowell W R."/>
        </authorList>
    </citation>
    <scope>NUCLEOTIDE SEQUENCE</scope>
</reference>